<sequence>MDSKKSERFKAMHRALQGEAAVHLREMAALLGVSEMTVRRDLVDSPQGLRLLGGHVTRSGAPEPDYQVAEQDQRNLVEKRRIGSVAASLVRPGDTVFIDCGTTTPFIIDALPDDLEFTALCNSLNVLLKLQQKPHCTVILCGGMLDRRNLVFESRAELGILEGIRVAWAFISAAGVSAVHGVTCYNLNEVEVKRRVMARAQRCVLVADHTKFEQVRAAHFAELADFQRVISDVGLPVAQRQLIEEAGAILML</sequence>
<dbReference type="InterPro" id="IPR050313">
    <property type="entry name" value="Carb_Metab_HTH_regulators"/>
</dbReference>
<organism evidence="5 6">
    <name type="scientific">Pseudomonas veronii</name>
    <dbReference type="NCBI Taxonomy" id="76761"/>
    <lineage>
        <taxon>Bacteria</taxon>
        <taxon>Pseudomonadati</taxon>
        <taxon>Pseudomonadota</taxon>
        <taxon>Gammaproteobacteria</taxon>
        <taxon>Pseudomonadales</taxon>
        <taxon>Pseudomonadaceae</taxon>
        <taxon>Pseudomonas</taxon>
    </lineage>
</organism>
<dbReference type="EMBL" id="VWXT01000064">
    <property type="protein sequence ID" value="KAA6184915.1"/>
    <property type="molecule type" value="Genomic_DNA"/>
</dbReference>
<evidence type="ECO:0000259" key="4">
    <source>
        <dbReference type="PROSITE" id="PS51000"/>
    </source>
</evidence>
<protein>
    <submittedName>
        <fullName evidence="5">DNA-binding transcriptional repressor DeoR</fullName>
    </submittedName>
</protein>
<dbReference type="Gene3D" id="3.40.50.1360">
    <property type="match status" value="1"/>
</dbReference>
<feature type="domain" description="HTH deoR-type" evidence="4">
    <location>
        <begin position="5"/>
        <end position="57"/>
    </location>
</feature>
<dbReference type="SUPFAM" id="SSF100950">
    <property type="entry name" value="NagB/RpiA/CoA transferase-like"/>
    <property type="match status" value="1"/>
</dbReference>
<dbReference type="InterPro" id="IPR018356">
    <property type="entry name" value="Tscrpt_reg_HTH_DeoR_CS"/>
</dbReference>
<dbReference type="PROSITE" id="PS51000">
    <property type="entry name" value="HTH_DEOR_2"/>
    <property type="match status" value="1"/>
</dbReference>
<gene>
    <name evidence="5" type="primary">deoR</name>
    <name evidence="5" type="ORF">F3K53_05355</name>
</gene>
<evidence type="ECO:0000256" key="3">
    <source>
        <dbReference type="ARBA" id="ARBA00023163"/>
    </source>
</evidence>
<evidence type="ECO:0000256" key="1">
    <source>
        <dbReference type="ARBA" id="ARBA00023015"/>
    </source>
</evidence>
<accession>A0A5M8FQS5</accession>
<dbReference type="PANTHER" id="PTHR30363:SF8">
    <property type="entry name" value="DEOXYRIBOSE OPERON REPRESSOR"/>
    <property type="match status" value="1"/>
</dbReference>
<evidence type="ECO:0000313" key="5">
    <source>
        <dbReference type="EMBL" id="KAA6184915.1"/>
    </source>
</evidence>
<dbReference type="Pfam" id="PF00455">
    <property type="entry name" value="DeoRC"/>
    <property type="match status" value="1"/>
</dbReference>
<dbReference type="SMART" id="SM01134">
    <property type="entry name" value="DeoRC"/>
    <property type="match status" value="1"/>
</dbReference>
<name>A0A5M8FQS5_PSEVE</name>
<keyword evidence="1" id="KW-0805">Transcription regulation</keyword>
<dbReference type="Proteomes" id="UP000323909">
    <property type="component" value="Unassembled WGS sequence"/>
</dbReference>
<keyword evidence="2 5" id="KW-0238">DNA-binding</keyword>
<proteinExistence type="predicted"/>
<dbReference type="NCBIfam" id="NF007961">
    <property type="entry name" value="PRK10681.1"/>
    <property type="match status" value="1"/>
</dbReference>
<dbReference type="GO" id="GO:0003700">
    <property type="term" value="F:DNA-binding transcription factor activity"/>
    <property type="evidence" value="ECO:0007669"/>
    <property type="project" value="InterPro"/>
</dbReference>
<evidence type="ECO:0000256" key="2">
    <source>
        <dbReference type="ARBA" id="ARBA00023125"/>
    </source>
</evidence>
<dbReference type="SMART" id="SM00420">
    <property type="entry name" value="HTH_DEOR"/>
    <property type="match status" value="1"/>
</dbReference>
<dbReference type="Pfam" id="PF08220">
    <property type="entry name" value="HTH_DeoR"/>
    <property type="match status" value="1"/>
</dbReference>
<reference evidence="5 6" key="1">
    <citation type="submission" date="2019-09" db="EMBL/GenBank/DDBJ databases">
        <title>Genomic sequencing of 4 copper resistant soil isolates.</title>
        <authorList>
            <person name="Havryliuk O."/>
        </authorList>
    </citation>
    <scope>NUCLEOTIDE SEQUENCE [LARGE SCALE GENOMIC DNA]</scope>
    <source>
        <strain evidence="5 6">UKR4</strain>
    </source>
</reference>
<comment type="caution">
    <text evidence="5">The sequence shown here is derived from an EMBL/GenBank/DDBJ whole genome shotgun (WGS) entry which is preliminary data.</text>
</comment>
<dbReference type="AlphaFoldDB" id="A0A5M8FQS5"/>
<keyword evidence="3" id="KW-0804">Transcription</keyword>
<dbReference type="GO" id="GO:0003677">
    <property type="term" value="F:DNA binding"/>
    <property type="evidence" value="ECO:0007669"/>
    <property type="project" value="UniProtKB-KW"/>
</dbReference>
<dbReference type="RefSeq" id="WP_041160948.1">
    <property type="nucleotide sequence ID" value="NZ_JAARMA010000010.1"/>
</dbReference>
<dbReference type="PANTHER" id="PTHR30363">
    <property type="entry name" value="HTH-TYPE TRANSCRIPTIONAL REGULATOR SRLR-RELATED"/>
    <property type="match status" value="1"/>
</dbReference>
<dbReference type="PROSITE" id="PS00894">
    <property type="entry name" value="HTH_DEOR_1"/>
    <property type="match status" value="1"/>
</dbReference>
<evidence type="ECO:0000313" key="6">
    <source>
        <dbReference type="Proteomes" id="UP000323909"/>
    </source>
</evidence>
<dbReference type="InterPro" id="IPR014036">
    <property type="entry name" value="DeoR-like_C"/>
</dbReference>
<dbReference type="InterPro" id="IPR001034">
    <property type="entry name" value="DeoR_HTH"/>
</dbReference>
<dbReference type="InterPro" id="IPR037171">
    <property type="entry name" value="NagB/RpiA_transferase-like"/>
</dbReference>